<keyword evidence="4" id="KW-1185">Reference proteome</keyword>
<evidence type="ECO:0000256" key="1">
    <source>
        <dbReference type="SAM" id="MobiDB-lite"/>
    </source>
</evidence>
<gene>
    <name evidence="3" type="ORF">FCC1311_059822</name>
</gene>
<dbReference type="Proteomes" id="UP000241890">
    <property type="component" value="Unassembled WGS sequence"/>
</dbReference>
<dbReference type="EMBL" id="BEYU01000065">
    <property type="protein sequence ID" value="GBG29761.1"/>
    <property type="molecule type" value="Genomic_DNA"/>
</dbReference>
<dbReference type="GO" id="GO:0004672">
    <property type="term" value="F:protein kinase activity"/>
    <property type="evidence" value="ECO:0007669"/>
    <property type="project" value="InterPro"/>
</dbReference>
<dbReference type="PANTHER" id="PTHR43173:SF34">
    <property type="entry name" value="ABC1 ATYPICAL KINASE-LIKE DOMAIN-CONTAINING PROTEIN"/>
    <property type="match status" value="1"/>
</dbReference>
<evidence type="ECO:0000259" key="2">
    <source>
        <dbReference type="PROSITE" id="PS50011"/>
    </source>
</evidence>
<sequence>MLTSTQQQGSAAARTPTAATTTTTTATTAAAAAKVPPASTTAQIAKPRRSVLGRLARGLAVLGVAGGVGLAVQAKRDEGTARSLEFWRIVMPIYAHYRYVQWKVSGMSDEEQDRAFNELHDRYAPVVRDAVLQLRGFYLKACQVVSTVDYFCPPQYLKWAKEMQDQAPTTLQPGEAERIVAESLGKPLDEVFSSFETTPCGCASIGQVHRARLRSNGEEVAVKVQAPGIEHKFRADIGTVKAFCQFALPHMAPPMEEIERQFETEFDYLGEASNLTEVHDKIMPVFGSRVAIPKPYPEYSTSRVLVMEFLDGQPLIDGIRESMKIVAEHQGRSYEDLEREHWELIRLGKFEDIDKEEKKFRHYQRLLDAQRTVHNGVRAVYNGTLGMVFGRVEYEPRIHLLNLAHIIRLMAKVHGHEILIDGVFNCDPHPGNILLLKDGRLGLIDLGQCKRLPKDFQRTYAQLIIALDNGEKEKVVSLMQQMGNTSKYGNVDVQYRLAQFWHDRSDKEVFQGKNLQEFLEFCESEDPVVGMGDHLVMPSRVSVLLRGISNAFGIDLSIARLWRPIAEEALSSSAQA</sequence>
<evidence type="ECO:0000313" key="3">
    <source>
        <dbReference type="EMBL" id="GBG29761.1"/>
    </source>
</evidence>
<feature type="compositionally biased region" description="Low complexity" evidence="1">
    <location>
        <begin position="11"/>
        <end position="24"/>
    </location>
</feature>
<dbReference type="OrthoDB" id="427480at2759"/>
<dbReference type="InterPro" id="IPR004147">
    <property type="entry name" value="ABC1_dom"/>
</dbReference>
<feature type="domain" description="Protein kinase" evidence="2">
    <location>
        <begin position="194"/>
        <end position="576"/>
    </location>
</feature>
<dbReference type="Pfam" id="PF03109">
    <property type="entry name" value="ABC1"/>
    <property type="match status" value="2"/>
</dbReference>
<dbReference type="InterPro" id="IPR000719">
    <property type="entry name" value="Prot_kinase_dom"/>
</dbReference>
<dbReference type="PANTHER" id="PTHR43173">
    <property type="entry name" value="ABC1 FAMILY PROTEIN"/>
    <property type="match status" value="1"/>
</dbReference>
<reference evidence="3 4" key="1">
    <citation type="submission" date="2017-12" db="EMBL/GenBank/DDBJ databases">
        <title>Sequencing, de novo assembly and annotation of complete genome of a new Thraustochytrid species, strain FCC1311.</title>
        <authorList>
            <person name="Sedici K."/>
            <person name="Godart F."/>
            <person name="Aiese Cigliano R."/>
            <person name="Sanseverino W."/>
            <person name="Barakat M."/>
            <person name="Ortet P."/>
            <person name="Marechal E."/>
            <person name="Cagnac O."/>
            <person name="Amato A."/>
        </authorList>
    </citation>
    <scope>NUCLEOTIDE SEQUENCE [LARGE SCALE GENOMIC DNA]</scope>
</reference>
<dbReference type="PROSITE" id="PS50011">
    <property type="entry name" value="PROTEIN_KINASE_DOM"/>
    <property type="match status" value="1"/>
</dbReference>
<dbReference type="GO" id="GO:0005524">
    <property type="term" value="F:ATP binding"/>
    <property type="evidence" value="ECO:0007669"/>
    <property type="project" value="InterPro"/>
</dbReference>
<evidence type="ECO:0000313" key="4">
    <source>
        <dbReference type="Proteomes" id="UP000241890"/>
    </source>
</evidence>
<comment type="caution">
    <text evidence="3">The sequence shown here is derived from an EMBL/GenBank/DDBJ whole genome shotgun (WGS) entry which is preliminary data.</text>
</comment>
<keyword evidence="3" id="KW-0418">Kinase</keyword>
<keyword evidence="3" id="KW-0808">Transferase</keyword>
<dbReference type="SUPFAM" id="SSF56112">
    <property type="entry name" value="Protein kinase-like (PK-like)"/>
    <property type="match status" value="1"/>
</dbReference>
<dbReference type="CDD" id="cd05121">
    <property type="entry name" value="ABC1_ADCK3-like"/>
    <property type="match status" value="1"/>
</dbReference>
<dbReference type="AlphaFoldDB" id="A0A2R5GN78"/>
<name>A0A2R5GN78_9STRA</name>
<proteinExistence type="predicted"/>
<dbReference type="InterPro" id="IPR051130">
    <property type="entry name" value="Mito_struct-func_regulator"/>
</dbReference>
<organism evidence="3 4">
    <name type="scientific">Hondaea fermentalgiana</name>
    <dbReference type="NCBI Taxonomy" id="2315210"/>
    <lineage>
        <taxon>Eukaryota</taxon>
        <taxon>Sar</taxon>
        <taxon>Stramenopiles</taxon>
        <taxon>Bigyra</taxon>
        <taxon>Labyrinthulomycetes</taxon>
        <taxon>Thraustochytrida</taxon>
        <taxon>Thraustochytriidae</taxon>
        <taxon>Hondaea</taxon>
    </lineage>
</organism>
<dbReference type="InterPro" id="IPR011009">
    <property type="entry name" value="Kinase-like_dom_sf"/>
</dbReference>
<feature type="compositionally biased region" description="Polar residues" evidence="1">
    <location>
        <begin position="1"/>
        <end position="10"/>
    </location>
</feature>
<protein>
    <submittedName>
        <fullName evidence="3">Atypical kinase COQ8B, mitochondrial</fullName>
    </submittedName>
</protein>
<feature type="region of interest" description="Disordered" evidence="1">
    <location>
        <begin position="1"/>
        <end position="24"/>
    </location>
</feature>
<dbReference type="InParanoid" id="A0A2R5GN78"/>
<accession>A0A2R5GN78</accession>